<dbReference type="RefSeq" id="WP_268757540.1">
    <property type="nucleotide sequence ID" value="NZ_CP113836.1"/>
</dbReference>
<dbReference type="InterPro" id="IPR025447">
    <property type="entry name" value="DUF4192"/>
</dbReference>
<reference evidence="1" key="1">
    <citation type="submission" date="2022-11" db="EMBL/GenBank/DDBJ databases">
        <authorList>
            <person name="Mo P."/>
        </authorList>
    </citation>
    <scope>NUCLEOTIDE SEQUENCE</scope>
    <source>
        <strain evidence="1">HUAS 11-8</strain>
    </source>
</reference>
<gene>
    <name evidence="1" type="ORF">ORV05_06535</name>
</gene>
<sequence>MTTTTSPQPDGRIKISIKDPAELITSLPWLLGFRPARSLIVLGLDGFEDRCSPVLRLDLPAREHEREVAERLAALFSRHPGSTVVLVVVGQRPEHPPHPGRPPHLRLVERLTEAFAAIGRKVGHALWTNEVRGGQPWRCYDDLDCHGLLPDERETVAAAVMVSTGAVTFDSREELAAQLRPDDPAAVERCRPLLRAAMRDFEGTVPTKAALEERAATVREALTRVRRSDTAFTDKEIVRLAQALADTQVRDACLTTAVPPRSESSFAAERLWLELVRRTPEPERAAPATLLGYSAYQRGEGALANLAFDNALAADPGYLLAALLRRCLEHGIAPDTVRHLGCVGEVGLLVAPGPEDREGIP</sequence>
<dbReference type="Pfam" id="PF13830">
    <property type="entry name" value="DUF4192"/>
    <property type="match status" value="1"/>
</dbReference>
<dbReference type="Proteomes" id="UP001163203">
    <property type="component" value="Chromosome"/>
</dbReference>
<evidence type="ECO:0000313" key="2">
    <source>
        <dbReference type="Proteomes" id="UP001163203"/>
    </source>
</evidence>
<organism evidence="1 2">
    <name type="scientific">Amycolatopsis cynarae</name>
    <dbReference type="NCBI Taxonomy" id="2995223"/>
    <lineage>
        <taxon>Bacteria</taxon>
        <taxon>Bacillati</taxon>
        <taxon>Actinomycetota</taxon>
        <taxon>Actinomycetes</taxon>
        <taxon>Pseudonocardiales</taxon>
        <taxon>Pseudonocardiaceae</taxon>
        <taxon>Amycolatopsis</taxon>
    </lineage>
</organism>
<proteinExistence type="predicted"/>
<keyword evidence="2" id="KW-1185">Reference proteome</keyword>
<name>A0ABY7B532_9PSEU</name>
<protein>
    <submittedName>
        <fullName evidence="1">DUF4192 domain-containing protein</fullName>
    </submittedName>
</protein>
<dbReference type="EMBL" id="CP113836">
    <property type="protein sequence ID" value="WAL67436.1"/>
    <property type="molecule type" value="Genomic_DNA"/>
</dbReference>
<evidence type="ECO:0000313" key="1">
    <source>
        <dbReference type="EMBL" id="WAL67436.1"/>
    </source>
</evidence>
<accession>A0ABY7B532</accession>